<organism evidence="1 2">
    <name type="scientific">Eretmocerus hayati</name>
    <dbReference type="NCBI Taxonomy" id="131215"/>
    <lineage>
        <taxon>Eukaryota</taxon>
        <taxon>Metazoa</taxon>
        <taxon>Ecdysozoa</taxon>
        <taxon>Arthropoda</taxon>
        <taxon>Hexapoda</taxon>
        <taxon>Insecta</taxon>
        <taxon>Pterygota</taxon>
        <taxon>Neoptera</taxon>
        <taxon>Endopterygota</taxon>
        <taxon>Hymenoptera</taxon>
        <taxon>Apocrita</taxon>
        <taxon>Proctotrupomorpha</taxon>
        <taxon>Chalcidoidea</taxon>
        <taxon>Aphelinidae</taxon>
        <taxon>Aphelininae</taxon>
        <taxon>Eretmocerus</taxon>
    </lineage>
</organism>
<comment type="caution">
    <text evidence="1">The sequence shown here is derived from an EMBL/GenBank/DDBJ whole genome shotgun (WGS) entry which is preliminary data.</text>
</comment>
<proteinExistence type="predicted"/>
<name>A0ACC2P682_9HYME</name>
<gene>
    <name evidence="1" type="ORF">QAD02_014158</name>
</gene>
<keyword evidence="2" id="KW-1185">Reference proteome</keyword>
<evidence type="ECO:0000313" key="2">
    <source>
        <dbReference type="Proteomes" id="UP001239111"/>
    </source>
</evidence>
<dbReference type="EMBL" id="CM056742">
    <property type="protein sequence ID" value="KAJ8678371.1"/>
    <property type="molecule type" value="Genomic_DNA"/>
</dbReference>
<dbReference type="Proteomes" id="UP001239111">
    <property type="component" value="Chromosome 2"/>
</dbReference>
<evidence type="ECO:0000313" key="1">
    <source>
        <dbReference type="EMBL" id="KAJ8678371.1"/>
    </source>
</evidence>
<reference evidence="1" key="1">
    <citation type="submission" date="2023-04" db="EMBL/GenBank/DDBJ databases">
        <title>A chromosome-level genome assembly of the parasitoid wasp Eretmocerus hayati.</title>
        <authorList>
            <person name="Zhong Y."/>
            <person name="Liu S."/>
            <person name="Liu Y."/>
        </authorList>
    </citation>
    <scope>NUCLEOTIDE SEQUENCE</scope>
    <source>
        <strain evidence="1">ZJU_SS_LIU_2023</strain>
    </source>
</reference>
<accession>A0ACC2P682</accession>
<sequence>MAFAIVREVIGKRYGQRYIIKTTMIDNFSLKEHDGMKKYKMRINEKDAIGIVHQTNAHCKTKDQRYSDIEGEKTYRSMHSQERIGRRKKKKASKAKLHSAVTNSGCKESRSEDGHSIGSDSQAGISNPGNIEDNSDSVDIMNIKAVPSRNKSMKTPVSTHRLCLPSKKIFSPSDDSLLDFEISSRNDDIENVSPASQNLNDSGLGTPRFDQSSKEKGLIRCNGSADDAMVNLTVKLREKDRLIIKQHKEIEDLKKRLQEKDNLLTELTRTNLAVQNVVIKNFKELYGIVRDMKQQNPETADPDGSHLTVGYEDESTKMVHVGRDQWIPREKWVYAFGMTKPKQFVRYLALHLYGPETLKKSTISGKPSNRSEKRGTIDGDKEGSEEGSKEEIKLPETLDPEKLEAIRDSTRFFLRSKKFKEWSATTKESHVESINTYLTTYISDLKKKPRKDKPQDQSKNKRKSSEKIAVLLKKKKKTEENVLIDSEQDKELNDGSGGHSREELENFRISNSKKQNEQDQRVDKNRLMRKQRKQDNAHEDVFDEKIDESEEKQRESKNDSEGEEKQSESENDSEGEEDETESEEENEFDSEKGNKSISSIMSTEPEEDMELNNISNESIDEFVGAIVPR</sequence>
<protein>
    <submittedName>
        <fullName evidence="1">Uncharacterized protein</fullName>
    </submittedName>
</protein>